<protein>
    <submittedName>
        <fullName evidence="2">Uncharacterized protein</fullName>
    </submittedName>
</protein>
<evidence type="ECO:0000256" key="1">
    <source>
        <dbReference type="SAM" id="MobiDB-lite"/>
    </source>
</evidence>
<evidence type="ECO:0000313" key="3">
    <source>
        <dbReference type="Proteomes" id="UP000828390"/>
    </source>
</evidence>
<feature type="compositionally biased region" description="Polar residues" evidence="1">
    <location>
        <begin position="20"/>
        <end position="46"/>
    </location>
</feature>
<proteinExistence type="predicted"/>
<evidence type="ECO:0000313" key="2">
    <source>
        <dbReference type="EMBL" id="KAH3885306.1"/>
    </source>
</evidence>
<dbReference type="Proteomes" id="UP000828390">
    <property type="component" value="Unassembled WGS sequence"/>
</dbReference>
<feature type="region of interest" description="Disordered" evidence="1">
    <location>
        <begin position="1"/>
        <end position="63"/>
    </location>
</feature>
<keyword evidence="3" id="KW-1185">Reference proteome</keyword>
<comment type="caution">
    <text evidence="2">The sequence shown here is derived from an EMBL/GenBank/DDBJ whole genome shotgun (WGS) entry which is preliminary data.</text>
</comment>
<dbReference type="EMBL" id="JAIWYP010000001">
    <property type="protein sequence ID" value="KAH3885306.1"/>
    <property type="molecule type" value="Genomic_DNA"/>
</dbReference>
<reference evidence="2" key="2">
    <citation type="submission" date="2020-11" db="EMBL/GenBank/DDBJ databases">
        <authorList>
            <person name="McCartney M.A."/>
            <person name="Auch B."/>
            <person name="Kono T."/>
            <person name="Mallez S."/>
            <person name="Becker A."/>
            <person name="Gohl D.M."/>
            <person name="Silverstein K.A.T."/>
            <person name="Koren S."/>
            <person name="Bechman K.B."/>
            <person name="Herman A."/>
            <person name="Abrahante J.E."/>
            <person name="Garbe J."/>
        </authorList>
    </citation>
    <scope>NUCLEOTIDE SEQUENCE</scope>
    <source>
        <strain evidence="2">Duluth1</strain>
        <tissue evidence="2">Whole animal</tissue>
    </source>
</reference>
<dbReference type="AlphaFoldDB" id="A0A9D4MZC5"/>
<name>A0A9D4MZC5_DREPO</name>
<organism evidence="2 3">
    <name type="scientific">Dreissena polymorpha</name>
    <name type="common">Zebra mussel</name>
    <name type="synonym">Mytilus polymorpha</name>
    <dbReference type="NCBI Taxonomy" id="45954"/>
    <lineage>
        <taxon>Eukaryota</taxon>
        <taxon>Metazoa</taxon>
        <taxon>Spiralia</taxon>
        <taxon>Lophotrochozoa</taxon>
        <taxon>Mollusca</taxon>
        <taxon>Bivalvia</taxon>
        <taxon>Autobranchia</taxon>
        <taxon>Heteroconchia</taxon>
        <taxon>Euheterodonta</taxon>
        <taxon>Imparidentia</taxon>
        <taxon>Neoheterodontei</taxon>
        <taxon>Myida</taxon>
        <taxon>Dreissenoidea</taxon>
        <taxon>Dreissenidae</taxon>
        <taxon>Dreissena</taxon>
    </lineage>
</organism>
<sequence>MTVWEPGRDFQTVCDGARQSIKSASHPQETPRQSSTVPGPSEQLQETPRRCQKSPRPSGHLQENLDSLLRCEDRLVTSRILKDGLRRCQYRLGTCRILSESLTVPDSLSERRGTCR</sequence>
<gene>
    <name evidence="2" type="ORF">DPMN_009299</name>
</gene>
<accession>A0A9D4MZC5</accession>
<reference evidence="2" key="1">
    <citation type="journal article" date="2019" name="bioRxiv">
        <title>The Genome of the Zebra Mussel, Dreissena polymorpha: A Resource for Invasive Species Research.</title>
        <authorList>
            <person name="McCartney M.A."/>
            <person name="Auch B."/>
            <person name="Kono T."/>
            <person name="Mallez S."/>
            <person name="Zhang Y."/>
            <person name="Obille A."/>
            <person name="Becker A."/>
            <person name="Abrahante J.E."/>
            <person name="Garbe J."/>
            <person name="Badalamenti J.P."/>
            <person name="Herman A."/>
            <person name="Mangelson H."/>
            <person name="Liachko I."/>
            <person name="Sullivan S."/>
            <person name="Sone E.D."/>
            <person name="Koren S."/>
            <person name="Silverstein K.A.T."/>
            <person name="Beckman K.B."/>
            <person name="Gohl D.M."/>
        </authorList>
    </citation>
    <scope>NUCLEOTIDE SEQUENCE</scope>
    <source>
        <strain evidence="2">Duluth1</strain>
        <tissue evidence="2">Whole animal</tissue>
    </source>
</reference>